<protein>
    <submittedName>
        <fullName evidence="2">Uncharacterized protein</fullName>
    </submittedName>
</protein>
<keyword evidence="1" id="KW-0732">Signal</keyword>
<evidence type="ECO:0000313" key="3">
    <source>
        <dbReference type="Proteomes" id="UP000256405"/>
    </source>
</evidence>
<accession>A0A3E0E2J8</accession>
<feature type="chain" id="PRO_5017648606" evidence="1">
    <location>
        <begin position="23"/>
        <end position="57"/>
    </location>
</feature>
<feature type="signal peptide" evidence="1">
    <location>
        <begin position="1"/>
        <end position="22"/>
    </location>
</feature>
<organism evidence="2 3">
    <name type="scientific">Algoriphagus antarcticus</name>
    <dbReference type="NCBI Taxonomy" id="238540"/>
    <lineage>
        <taxon>Bacteria</taxon>
        <taxon>Pseudomonadati</taxon>
        <taxon>Bacteroidota</taxon>
        <taxon>Cytophagia</taxon>
        <taxon>Cytophagales</taxon>
        <taxon>Cyclobacteriaceae</taxon>
        <taxon>Algoriphagus</taxon>
    </lineage>
</organism>
<dbReference type="AlphaFoldDB" id="A0A3E0E2J8"/>
<comment type="caution">
    <text evidence="2">The sequence shown here is derived from an EMBL/GenBank/DDBJ whole genome shotgun (WGS) entry which is preliminary data.</text>
</comment>
<reference evidence="2 3" key="1">
    <citation type="submission" date="2018-08" db="EMBL/GenBank/DDBJ databases">
        <title>Genomic Encyclopedia of Archaeal and Bacterial Type Strains, Phase II (KMG-II): from individual species to whole genera.</title>
        <authorList>
            <person name="Goeker M."/>
        </authorList>
    </citation>
    <scope>NUCLEOTIDE SEQUENCE [LARGE SCALE GENOMIC DNA]</scope>
    <source>
        <strain evidence="2 3">DSM 15986</strain>
    </source>
</reference>
<proteinExistence type="predicted"/>
<dbReference type="Proteomes" id="UP000256405">
    <property type="component" value="Unassembled WGS sequence"/>
</dbReference>
<dbReference type="RefSeq" id="WP_169714334.1">
    <property type="nucleotide sequence ID" value="NZ_MSSW01000001.1"/>
</dbReference>
<evidence type="ECO:0000256" key="1">
    <source>
        <dbReference type="SAM" id="SignalP"/>
    </source>
</evidence>
<sequence>MNKFTPLSIFLFFMMSSLDAFAQEIKVKQRELAKTVFADIRLDEIAVLMKNPFHEVR</sequence>
<keyword evidence="3" id="KW-1185">Reference proteome</keyword>
<dbReference type="EMBL" id="QUNF01000003">
    <property type="protein sequence ID" value="REG91953.1"/>
    <property type="molecule type" value="Genomic_DNA"/>
</dbReference>
<evidence type="ECO:0000313" key="2">
    <source>
        <dbReference type="EMBL" id="REG91953.1"/>
    </source>
</evidence>
<gene>
    <name evidence="2" type="ORF">C8N25_10330</name>
</gene>
<name>A0A3E0E2J8_9BACT</name>